<dbReference type="Gene3D" id="3.10.105.10">
    <property type="entry name" value="Dipeptide-binding Protein, Domain 3"/>
    <property type="match status" value="1"/>
</dbReference>
<sequence length="530" mass="58741">MKKLPVLLALSVISAALLAGCGGSGKTDSTELRYASMKDIRNINPHLYLGEMAAQAMVFEPLVVSTKDGIKPWLAESWTISPDGHTYTFRLRQGVKYSDGTPFDAESVKLNIEAVLQNKVRHAWLDFTNEIASVDAPSPDTVVLKLHHAYYPTLTELSVTRPFRFISPKCMKSGSTKDGVTCLSGTGPWVLSEHKQNQYAVFTANPSYWGAKPKLQSVRWTVMPDAQTMLMALQKGEIDLIFGSDGDQITSDTFAKLQKEGQYAVLASDPIASRAVLLNSNPKNAPVTADPAVREAIQRAVNRKAITEGVLNGLESPAETLFAKNVPGCDVPLKPRPYDPAAAEKILRSDGWQKGSDGIYIKNGKPCEVTFWFNSNNTQEKAIAEAIQSDLAKVGIRMNIRGEEKQAYLDRQRTGKFDMQYSLSWGAPYDPQSYFSSWRIPAHGDFQAQTGLPDKALIDREITSLMTEQSETKRAAMIRDILTRIHDSAVYVPISYSRTKAVYRTSLSGVGFRVSQYEIPFEDMFFKNAK</sequence>
<dbReference type="PIRSF" id="PIRSF002741">
    <property type="entry name" value="MppA"/>
    <property type="match status" value="1"/>
</dbReference>
<dbReference type="GO" id="GO:1904680">
    <property type="term" value="F:peptide transmembrane transporter activity"/>
    <property type="evidence" value="ECO:0007669"/>
    <property type="project" value="TreeGrafter"/>
</dbReference>
<dbReference type="OrthoDB" id="9801799at2"/>
<accession>A0A388SCH4</accession>
<dbReference type="InterPro" id="IPR039424">
    <property type="entry name" value="SBP_5"/>
</dbReference>
<dbReference type="PANTHER" id="PTHR30290:SF37">
    <property type="entry name" value="NICKEL-BINDING PERIPLASMIC PROTEIN"/>
    <property type="match status" value="1"/>
</dbReference>
<dbReference type="SUPFAM" id="SSF53850">
    <property type="entry name" value="Periplasmic binding protein-like II"/>
    <property type="match status" value="1"/>
</dbReference>
<keyword evidence="1" id="KW-0732">Signal</keyword>
<evidence type="ECO:0000259" key="2">
    <source>
        <dbReference type="Pfam" id="PF00496"/>
    </source>
</evidence>
<dbReference type="InterPro" id="IPR011980">
    <property type="entry name" value="CntA-like"/>
</dbReference>
<dbReference type="RefSeq" id="WP_116270209.1">
    <property type="nucleotide sequence ID" value="NZ_BGZJ01000001.1"/>
</dbReference>
<evidence type="ECO:0000256" key="1">
    <source>
        <dbReference type="SAM" id="SignalP"/>
    </source>
</evidence>
<reference evidence="3 4" key="1">
    <citation type="journal article" date="2018" name="Int. J. Syst. Evol. Microbiol.">
        <title>Mesosutterella multiformis gen. nov., sp. nov., a member of the family Sutterellaceae and Sutterella megalosphaeroides sp. nov., isolated from human faeces.</title>
        <authorList>
            <person name="Sakamoto M."/>
            <person name="Ikeyama N."/>
            <person name="Kunihiro T."/>
            <person name="Iino T."/>
            <person name="Yuki M."/>
            <person name="Ohkuma M."/>
        </authorList>
    </citation>
    <scope>NUCLEOTIDE SEQUENCE [LARGE SCALE GENOMIC DNA]</scope>
    <source>
        <strain evidence="3 4">4NBBH2</strain>
    </source>
</reference>
<dbReference type="GO" id="GO:0015675">
    <property type="term" value="P:nickel cation transport"/>
    <property type="evidence" value="ECO:0007669"/>
    <property type="project" value="InterPro"/>
</dbReference>
<dbReference type="GO" id="GO:0015833">
    <property type="term" value="P:peptide transport"/>
    <property type="evidence" value="ECO:0007669"/>
    <property type="project" value="TreeGrafter"/>
</dbReference>
<dbReference type="GO" id="GO:0030288">
    <property type="term" value="C:outer membrane-bounded periplasmic space"/>
    <property type="evidence" value="ECO:0007669"/>
    <property type="project" value="UniProtKB-ARBA"/>
</dbReference>
<proteinExistence type="predicted"/>
<dbReference type="Gene3D" id="3.40.190.10">
    <property type="entry name" value="Periplasmic binding protein-like II"/>
    <property type="match status" value="1"/>
</dbReference>
<dbReference type="EMBL" id="BGZJ01000001">
    <property type="protein sequence ID" value="GBO93926.1"/>
    <property type="molecule type" value="Genomic_DNA"/>
</dbReference>
<dbReference type="GO" id="GO:0016151">
    <property type="term" value="F:nickel cation binding"/>
    <property type="evidence" value="ECO:0007669"/>
    <property type="project" value="InterPro"/>
</dbReference>
<feature type="chain" id="PRO_5017248834" evidence="1">
    <location>
        <begin position="20"/>
        <end position="530"/>
    </location>
</feature>
<feature type="signal peptide" evidence="1">
    <location>
        <begin position="1"/>
        <end position="19"/>
    </location>
</feature>
<evidence type="ECO:0000313" key="4">
    <source>
        <dbReference type="Proteomes" id="UP000266091"/>
    </source>
</evidence>
<dbReference type="InterPro" id="IPR030678">
    <property type="entry name" value="Peptide/Ni-bd"/>
</dbReference>
<comment type="caution">
    <text evidence="3">The sequence shown here is derived from an EMBL/GenBank/DDBJ whole genome shotgun (WGS) entry which is preliminary data.</text>
</comment>
<dbReference type="GO" id="GO:0020037">
    <property type="term" value="F:heme binding"/>
    <property type="evidence" value="ECO:0007669"/>
    <property type="project" value="InterPro"/>
</dbReference>
<feature type="domain" description="Solute-binding protein family 5" evidence="2">
    <location>
        <begin position="70"/>
        <end position="442"/>
    </location>
</feature>
<evidence type="ECO:0000313" key="3">
    <source>
        <dbReference type="EMBL" id="GBO93926.1"/>
    </source>
</evidence>
<dbReference type="CDD" id="cd08489">
    <property type="entry name" value="PBP2_NikA"/>
    <property type="match status" value="1"/>
</dbReference>
<protein>
    <submittedName>
        <fullName evidence="3">Nickel ABC transporter, nickel/metallophore periplasmic binding protein</fullName>
    </submittedName>
</protein>
<dbReference type="NCBIfam" id="TIGR02294">
    <property type="entry name" value="nickel_nikA"/>
    <property type="match status" value="1"/>
</dbReference>
<dbReference type="InterPro" id="IPR000914">
    <property type="entry name" value="SBP_5_dom"/>
</dbReference>
<gene>
    <name evidence="3" type="primary">nikA</name>
    <name evidence="3" type="ORF">MESMUL_12800</name>
</gene>
<organism evidence="3 4">
    <name type="scientific">Mesosutterella multiformis</name>
    <dbReference type="NCBI Taxonomy" id="2259133"/>
    <lineage>
        <taxon>Bacteria</taxon>
        <taxon>Pseudomonadati</taxon>
        <taxon>Pseudomonadota</taxon>
        <taxon>Betaproteobacteria</taxon>
        <taxon>Burkholderiales</taxon>
        <taxon>Sutterellaceae</taxon>
        <taxon>Mesosutterella</taxon>
    </lineage>
</organism>
<dbReference type="PANTHER" id="PTHR30290">
    <property type="entry name" value="PERIPLASMIC BINDING COMPONENT OF ABC TRANSPORTER"/>
    <property type="match status" value="1"/>
</dbReference>
<keyword evidence="4" id="KW-1185">Reference proteome</keyword>
<dbReference type="GO" id="GO:0043190">
    <property type="term" value="C:ATP-binding cassette (ABC) transporter complex"/>
    <property type="evidence" value="ECO:0007669"/>
    <property type="project" value="InterPro"/>
</dbReference>
<dbReference type="PROSITE" id="PS51257">
    <property type="entry name" value="PROKAR_LIPOPROTEIN"/>
    <property type="match status" value="1"/>
</dbReference>
<dbReference type="Proteomes" id="UP000266091">
    <property type="component" value="Unassembled WGS sequence"/>
</dbReference>
<name>A0A388SCH4_9BURK</name>
<dbReference type="Pfam" id="PF00496">
    <property type="entry name" value="SBP_bac_5"/>
    <property type="match status" value="1"/>
</dbReference>
<dbReference type="AlphaFoldDB" id="A0A388SCH4"/>